<proteinExistence type="predicted"/>
<protein>
    <submittedName>
        <fullName evidence="6">Group 1 truncated hemoglobin</fullName>
    </submittedName>
</protein>
<dbReference type="EMBL" id="JACOGC010000001">
    <property type="protein sequence ID" value="MBC3883760.1"/>
    <property type="molecule type" value="Genomic_DNA"/>
</dbReference>
<comment type="caution">
    <text evidence="6">The sequence shown here is derived from an EMBL/GenBank/DDBJ whole genome shotgun (WGS) entry which is preliminary data.</text>
</comment>
<keyword evidence="2" id="KW-0349">Heme</keyword>
<dbReference type="Proteomes" id="UP000613113">
    <property type="component" value="Unassembled WGS sequence"/>
</dbReference>
<evidence type="ECO:0000256" key="2">
    <source>
        <dbReference type="ARBA" id="ARBA00022617"/>
    </source>
</evidence>
<accession>A0ABR6YIM8</accession>
<organism evidence="6 7">
    <name type="scientific">Undibacterium griseum</name>
    <dbReference type="NCBI Taxonomy" id="2762295"/>
    <lineage>
        <taxon>Bacteria</taxon>
        <taxon>Pseudomonadati</taxon>
        <taxon>Pseudomonadota</taxon>
        <taxon>Betaproteobacteria</taxon>
        <taxon>Burkholderiales</taxon>
        <taxon>Oxalobacteraceae</taxon>
        <taxon>Undibacterium</taxon>
    </lineage>
</organism>
<dbReference type="CDD" id="cd00454">
    <property type="entry name" value="TrHb1_N"/>
    <property type="match status" value="1"/>
</dbReference>
<dbReference type="InterPro" id="IPR001486">
    <property type="entry name" value="Hemoglobin_trunc"/>
</dbReference>
<dbReference type="InterPro" id="IPR009050">
    <property type="entry name" value="Globin-like_sf"/>
</dbReference>
<keyword evidence="1" id="KW-0813">Transport</keyword>
<dbReference type="SUPFAM" id="SSF46458">
    <property type="entry name" value="Globin-like"/>
    <property type="match status" value="1"/>
</dbReference>
<evidence type="ECO:0000313" key="7">
    <source>
        <dbReference type="Proteomes" id="UP000613113"/>
    </source>
</evidence>
<evidence type="ECO:0000256" key="1">
    <source>
        <dbReference type="ARBA" id="ARBA00022448"/>
    </source>
</evidence>
<keyword evidence="7" id="KW-1185">Reference proteome</keyword>
<evidence type="ECO:0000313" key="6">
    <source>
        <dbReference type="EMBL" id="MBC3883760.1"/>
    </source>
</evidence>
<evidence type="ECO:0000256" key="4">
    <source>
        <dbReference type="ARBA" id="ARBA00023004"/>
    </source>
</evidence>
<gene>
    <name evidence="6" type="ORF">H8K27_01305</name>
</gene>
<keyword evidence="4" id="KW-0408">Iron</keyword>
<reference evidence="6 7" key="1">
    <citation type="submission" date="2020-08" db="EMBL/GenBank/DDBJ databases">
        <title>Novel species isolated from subtropical streams in China.</title>
        <authorList>
            <person name="Lu H."/>
        </authorList>
    </citation>
    <scope>NUCLEOTIDE SEQUENCE [LARGE SCALE GENOMIC DNA]</scope>
    <source>
        <strain evidence="6 7">FT31W</strain>
    </source>
</reference>
<evidence type="ECO:0000256" key="3">
    <source>
        <dbReference type="ARBA" id="ARBA00022723"/>
    </source>
</evidence>
<dbReference type="Gene3D" id="1.10.490.10">
    <property type="entry name" value="Globins"/>
    <property type="match status" value="1"/>
</dbReference>
<dbReference type="RefSeq" id="WP_186861433.1">
    <property type="nucleotide sequence ID" value="NZ_JACOGC010000001.1"/>
</dbReference>
<name>A0ABR6YIM8_9BURK</name>
<evidence type="ECO:0000256" key="5">
    <source>
        <dbReference type="SAM" id="SignalP"/>
    </source>
</evidence>
<feature type="signal peptide" evidence="5">
    <location>
        <begin position="1"/>
        <end position="30"/>
    </location>
</feature>
<keyword evidence="5" id="KW-0732">Signal</keyword>
<sequence length="155" mass="17107">MMRIRLRPCLSGLALLLTMTQLTRPEPALAQESPAAVTLYAELGENAGISQIVDHMLALALQDTRIKDSFRDSNLKRLAALIKEQFCVLSDGPCRYSGDGMKETHAGLQITSAQFNALAEDLQIAMEQAGIPSRLQNRLIARLAPMKRDIVHIRP</sequence>
<keyword evidence="3" id="KW-0479">Metal-binding</keyword>
<dbReference type="InterPro" id="IPR012292">
    <property type="entry name" value="Globin/Proto"/>
</dbReference>
<dbReference type="Pfam" id="PF01152">
    <property type="entry name" value="Bac_globin"/>
    <property type="match status" value="1"/>
</dbReference>
<feature type="chain" id="PRO_5045989504" evidence="5">
    <location>
        <begin position="31"/>
        <end position="155"/>
    </location>
</feature>